<organism evidence="1 2">
    <name type="scientific">Siculibacillus lacustris</name>
    <dbReference type="NCBI Taxonomy" id="1549641"/>
    <lineage>
        <taxon>Bacteria</taxon>
        <taxon>Pseudomonadati</taxon>
        <taxon>Pseudomonadota</taxon>
        <taxon>Alphaproteobacteria</taxon>
        <taxon>Hyphomicrobiales</taxon>
        <taxon>Ancalomicrobiaceae</taxon>
        <taxon>Siculibacillus</taxon>
    </lineage>
</organism>
<name>A0A4Q9VVE6_9HYPH</name>
<dbReference type="EMBL" id="SJFN01000009">
    <property type="protein sequence ID" value="TBW39008.1"/>
    <property type="molecule type" value="Genomic_DNA"/>
</dbReference>
<sequence length="114" mass="12410">MRHPAMIVIVATILGQSATIATARAEGWLFCVVSGPDGHDVAVTDVFTTRATRLSIENQLVDEEKRRRGLDVVAQCPLPKADRGSVVGDQTRAVTFNRSMGNRVEIVPEPSILR</sequence>
<evidence type="ECO:0000313" key="2">
    <source>
        <dbReference type="Proteomes" id="UP000292781"/>
    </source>
</evidence>
<dbReference type="Proteomes" id="UP000292781">
    <property type="component" value="Unassembled WGS sequence"/>
</dbReference>
<gene>
    <name evidence="1" type="ORF">EYW49_07710</name>
</gene>
<evidence type="ECO:0000313" key="1">
    <source>
        <dbReference type="EMBL" id="TBW39008.1"/>
    </source>
</evidence>
<reference evidence="1 2" key="1">
    <citation type="submission" date="2019-02" db="EMBL/GenBank/DDBJ databases">
        <title>Siculibacillus lacustris gen. nov., sp. nov., a new rosette-forming bacterium isolated from a freshwater crater lake (Lake St. Ana, Romania).</title>
        <authorList>
            <person name="Felfoldi T."/>
            <person name="Marton Z."/>
            <person name="Szabo A."/>
            <person name="Mentes A."/>
            <person name="Boka K."/>
            <person name="Marialigeti K."/>
            <person name="Mathe I."/>
            <person name="Koncz M."/>
            <person name="Schumann P."/>
            <person name="Toth E."/>
        </authorList>
    </citation>
    <scope>NUCLEOTIDE SEQUENCE [LARGE SCALE GENOMIC DNA]</scope>
    <source>
        <strain evidence="1 2">SA-279</strain>
    </source>
</reference>
<keyword evidence="2" id="KW-1185">Reference proteome</keyword>
<comment type="caution">
    <text evidence="1">The sequence shown here is derived from an EMBL/GenBank/DDBJ whole genome shotgun (WGS) entry which is preliminary data.</text>
</comment>
<protein>
    <submittedName>
        <fullName evidence="1">Uncharacterized protein</fullName>
    </submittedName>
</protein>
<accession>A0A4Q9VVE6</accession>
<proteinExistence type="predicted"/>
<dbReference type="AlphaFoldDB" id="A0A4Q9VVE6"/>
<dbReference type="RefSeq" id="WP_131307887.1">
    <property type="nucleotide sequence ID" value="NZ_SJFN01000009.1"/>
</dbReference>
<dbReference type="OrthoDB" id="8453642at2"/>